<evidence type="ECO:0000256" key="4">
    <source>
        <dbReference type="SAM" id="Phobius"/>
    </source>
</evidence>
<dbReference type="InterPro" id="IPR007621">
    <property type="entry name" value="TPM_dom"/>
</dbReference>
<dbReference type="Gene3D" id="3.30.40.10">
    <property type="entry name" value="Zinc/RING finger domain, C3HC4 (zinc finger)"/>
    <property type="match status" value="1"/>
</dbReference>
<dbReference type="SUPFAM" id="SSF57850">
    <property type="entry name" value="RING/U-box"/>
    <property type="match status" value="1"/>
</dbReference>
<dbReference type="OrthoDB" id="46682at2759"/>
<feature type="region of interest" description="Disordered" evidence="3">
    <location>
        <begin position="303"/>
        <end position="331"/>
    </location>
</feature>
<keyword evidence="4" id="KW-1133">Transmembrane helix</keyword>
<evidence type="ECO:0000256" key="2">
    <source>
        <dbReference type="SAM" id="Coils"/>
    </source>
</evidence>
<keyword evidence="4" id="KW-0812">Transmembrane</keyword>
<dbReference type="PANTHER" id="PTHR14991">
    <property type="entry name" value="RING FINGER PROTEIN 32"/>
    <property type="match status" value="1"/>
</dbReference>
<feature type="region of interest" description="Disordered" evidence="3">
    <location>
        <begin position="373"/>
        <end position="404"/>
    </location>
</feature>
<feature type="compositionally biased region" description="Gly residues" evidence="3">
    <location>
        <begin position="473"/>
        <end position="492"/>
    </location>
</feature>
<dbReference type="InterPro" id="IPR013083">
    <property type="entry name" value="Znf_RING/FYVE/PHD"/>
</dbReference>
<sequence length="492" mass="54520">MKLRPHLVLLLFATIILVSANRLSRQSHRTFAKGWIGRSPPCEEEHWDGRLCDPSHLVDSDALSTKLQQSNLKKVTICSPNPNSDEPSDSVEIAIVLLPNFKHIPKQSFPDPDSEDGDRFITLAAKVLAEELHDHYGVGDPRPPSCSGEEGFDTGILILVSRDERVMHISTGSGVTDFFAMGRIDLIIKAAKPHFRMNQLGQGLIASLERLDEFLDMGPPTRREKFLDSFITFGPFFVIFGFFCAILYQSHKKTQQYNAAKEELNKLEREKAEALAGKYRCKSCPICLEDFKYVPPPPVVNTVNENAEGGEGDGEVLPPPPAAPQQTLDSNNEPVKLLRCGHCFDQKCFREYQKSSASSNKCPICRADIGTGAPADTSGSNSSNTTSNPFRRPRSQNRTRGGFYEDSYEPELRFRLNRLRHRYPRYISSGYVDRYSTKSAQNFAMDPVFMRSNPNPPASRARSSGFSSSTRRSGGGSFGGGRSSGGGGGGRW</sequence>
<keyword evidence="1" id="KW-0862">Zinc</keyword>
<keyword evidence="1" id="KW-0479">Metal-binding</keyword>
<keyword evidence="2" id="KW-0175">Coiled coil</keyword>
<comment type="caution">
    <text evidence="7">The sequence shown here is derived from an EMBL/GenBank/DDBJ whole genome shotgun (WGS) entry which is preliminary data.</text>
</comment>
<dbReference type="Gene3D" id="3.10.310.50">
    <property type="match status" value="1"/>
</dbReference>
<feature type="transmembrane region" description="Helical" evidence="4">
    <location>
        <begin position="230"/>
        <end position="248"/>
    </location>
</feature>
<dbReference type="Pfam" id="PF13639">
    <property type="entry name" value="zf-RING_2"/>
    <property type="match status" value="1"/>
</dbReference>
<feature type="compositionally biased region" description="Low complexity" evidence="3">
    <location>
        <begin position="377"/>
        <end position="388"/>
    </location>
</feature>
<name>A0A9W7DWU1_9STRA</name>
<dbReference type="SMART" id="SM00184">
    <property type="entry name" value="RING"/>
    <property type="match status" value="1"/>
</dbReference>
<evidence type="ECO:0000256" key="1">
    <source>
        <dbReference type="PROSITE-ProRule" id="PRU00175"/>
    </source>
</evidence>
<keyword evidence="8" id="KW-1185">Reference proteome</keyword>
<feature type="domain" description="RING-type" evidence="6">
    <location>
        <begin position="284"/>
        <end position="366"/>
    </location>
</feature>
<dbReference type="InterPro" id="IPR042862">
    <property type="entry name" value="RNF32"/>
</dbReference>
<feature type="signal peptide" evidence="5">
    <location>
        <begin position="1"/>
        <end position="20"/>
    </location>
</feature>
<dbReference type="Proteomes" id="UP001165085">
    <property type="component" value="Unassembled WGS sequence"/>
</dbReference>
<dbReference type="PANTHER" id="PTHR14991:SF0">
    <property type="entry name" value="RING FINGER PROTEIN 32"/>
    <property type="match status" value="1"/>
</dbReference>
<evidence type="ECO:0000256" key="3">
    <source>
        <dbReference type="SAM" id="MobiDB-lite"/>
    </source>
</evidence>
<protein>
    <recommendedName>
        <fullName evidence="6">RING-type domain-containing protein</fullName>
    </recommendedName>
</protein>
<dbReference type="InterPro" id="IPR001841">
    <property type="entry name" value="Znf_RING"/>
</dbReference>
<keyword evidence="1" id="KW-0863">Zinc-finger</keyword>
<proteinExistence type="predicted"/>
<dbReference type="GO" id="GO:0008270">
    <property type="term" value="F:zinc ion binding"/>
    <property type="evidence" value="ECO:0007669"/>
    <property type="project" value="UniProtKB-KW"/>
</dbReference>
<feature type="region of interest" description="Disordered" evidence="3">
    <location>
        <begin position="447"/>
        <end position="492"/>
    </location>
</feature>
<dbReference type="AlphaFoldDB" id="A0A9W7DWU1"/>
<feature type="compositionally biased region" description="Low complexity" evidence="3">
    <location>
        <begin position="458"/>
        <end position="472"/>
    </location>
</feature>
<keyword evidence="5" id="KW-0732">Signal</keyword>
<accession>A0A9W7DWU1</accession>
<dbReference type="EMBL" id="BRXY01000050">
    <property type="protein sequence ID" value="GMH57977.1"/>
    <property type="molecule type" value="Genomic_DNA"/>
</dbReference>
<dbReference type="Pfam" id="PF04536">
    <property type="entry name" value="TPM_phosphatase"/>
    <property type="match status" value="1"/>
</dbReference>
<evidence type="ECO:0000256" key="5">
    <source>
        <dbReference type="SAM" id="SignalP"/>
    </source>
</evidence>
<evidence type="ECO:0000259" key="6">
    <source>
        <dbReference type="PROSITE" id="PS50089"/>
    </source>
</evidence>
<feature type="chain" id="PRO_5040960449" description="RING-type domain-containing protein" evidence="5">
    <location>
        <begin position="21"/>
        <end position="492"/>
    </location>
</feature>
<keyword evidence="4" id="KW-0472">Membrane</keyword>
<dbReference type="PROSITE" id="PS50089">
    <property type="entry name" value="ZF_RING_2"/>
    <property type="match status" value="1"/>
</dbReference>
<evidence type="ECO:0000313" key="7">
    <source>
        <dbReference type="EMBL" id="GMH57977.1"/>
    </source>
</evidence>
<evidence type="ECO:0000313" key="8">
    <source>
        <dbReference type="Proteomes" id="UP001165085"/>
    </source>
</evidence>
<feature type="coiled-coil region" evidence="2">
    <location>
        <begin position="250"/>
        <end position="277"/>
    </location>
</feature>
<organism evidence="7 8">
    <name type="scientific">Triparma strigata</name>
    <dbReference type="NCBI Taxonomy" id="1606541"/>
    <lineage>
        <taxon>Eukaryota</taxon>
        <taxon>Sar</taxon>
        <taxon>Stramenopiles</taxon>
        <taxon>Ochrophyta</taxon>
        <taxon>Bolidophyceae</taxon>
        <taxon>Parmales</taxon>
        <taxon>Triparmaceae</taxon>
        <taxon>Triparma</taxon>
    </lineage>
</organism>
<gene>
    <name evidence="7" type="ORF">TrST_g7724</name>
</gene>
<reference evidence="8" key="1">
    <citation type="journal article" date="2023" name="Commun. Biol.">
        <title>Genome analysis of Parmales, the sister group of diatoms, reveals the evolutionary specialization of diatoms from phago-mixotrophs to photoautotrophs.</title>
        <authorList>
            <person name="Ban H."/>
            <person name="Sato S."/>
            <person name="Yoshikawa S."/>
            <person name="Yamada K."/>
            <person name="Nakamura Y."/>
            <person name="Ichinomiya M."/>
            <person name="Sato N."/>
            <person name="Blanc-Mathieu R."/>
            <person name="Endo H."/>
            <person name="Kuwata A."/>
            <person name="Ogata H."/>
        </authorList>
    </citation>
    <scope>NUCLEOTIDE SEQUENCE [LARGE SCALE GENOMIC DNA]</scope>
    <source>
        <strain evidence="8">NIES 3701</strain>
    </source>
</reference>